<dbReference type="RefSeq" id="WP_090855777.1">
    <property type="nucleotide sequence ID" value="NZ_FNJU01000007.1"/>
</dbReference>
<keyword evidence="2" id="KW-0732">Signal</keyword>
<dbReference type="AlphaFoldDB" id="A0A1H0VPU7"/>
<organism evidence="3 4">
    <name type="scientific">Litchfieldia salsa</name>
    <dbReference type="NCBI Taxonomy" id="930152"/>
    <lineage>
        <taxon>Bacteria</taxon>
        <taxon>Bacillati</taxon>
        <taxon>Bacillota</taxon>
        <taxon>Bacilli</taxon>
        <taxon>Bacillales</taxon>
        <taxon>Bacillaceae</taxon>
        <taxon>Litchfieldia</taxon>
    </lineage>
</organism>
<keyword evidence="4" id="KW-1185">Reference proteome</keyword>
<feature type="chain" id="PRO_5011644481" evidence="2">
    <location>
        <begin position="22"/>
        <end position="366"/>
    </location>
</feature>
<evidence type="ECO:0000313" key="3">
    <source>
        <dbReference type="EMBL" id="SDP80106.1"/>
    </source>
</evidence>
<evidence type="ECO:0000256" key="2">
    <source>
        <dbReference type="SAM" id="SignalP"/>
    </source>
</evidence>
<evidence type="ECO:0000256" key="1">
    <source>
        <dbReference type="SAM" id="MobiDB-lite"/>
    </source>
</evidence>
<name>A0A1H0VPU7_9BACI</name>
<feature type="region of interest" description="Disordered" evidence="1">
    <location>
        <begin position="279"/>
        <end position="366"/>
    </location>
</feature>
<gene>
    <name evidence="3" type="ORF">SAMN05216565_107108</name>
</gene>
<feature type="signal peptide" evidence="2">
    <location>
        <begin position="1"/>
        <end position="21"/>
    </location>
</feature>
<feature type="region of interest" description="Disordered" evidence="1">
    <location>
        <begin position="175"/>
        <end position="205"/>
    </location>
</feature>
<reference evidence="4" key="1">
    <citation type="submission" date="2016-10" db="EMBL/GenBank/DDBJ databases">
        <authorList>
            <person name="Varghese N."/>
            <person name="Submissions S."/>
        </authorList>
    </citation>
    <scope>NUCLEOTIDE SEQUENCE [LARGE SCALE GENOMIC DNA]</scope>
    <source>
        <strain evidence="4">IBRC-M10078</strain>
    </source>
</reference>
<feature type="compositionally biased region" description="Basic and acidic residues" evidence="1">
    <location>
        <begin position="357"/>
        <end position="366"/>
    </location>
</feature>
<feature type="compositionally biased region" description="Low complexity" evidence="1">
    <location>
        <begin position="300"/>
        <end position="332"/>
    </location>
</feature>
<feature type="compositionally biased region" description="Low complexity" evidence="1">
    <location>
        <begin position="186"/>
        <end position="200"/>
    </location>
</feature>
<proteinExistence type="predicted"/>
<dbReference type="Proteomes" id="UP000199159">
    <property type="component" value="Unassembled WGS sequence"/>
</dbReference>
<evidence type="ECO:0000313" key="4">
    <source>
        <dbReference type="Proteomes" id="UP000199159"/>
    </source>
</evidence>
<sequence>MKKVSLFLIIFMIVWTTSVSATSVTSVTYDSVNDRIRLEVASSGYNKYKIIQYNTSDQLISTNTYDNTQDVLYILCNGRADFEFYSLDGSITSTDSATFTGIKSEASACFPSGDTSESTSGCIGCDVFNCPGWDEYMSKVNQIIGAIPPPPDWNAISVTMSDAIVPRLVNDIDSMLGRAPSTPNVPSQISTPSKPTTPSNPVAPSQPEVIVDTPEEPTMNTVPNLKESGFDKTKIESEAPVIEFREDPTGGFEINDPLTSLPELPTNDFPVPNSTDAGVWEEHKPIPPTLETPLPKEVEEVPVVGPSPTPSTETISPPTPTTETTTTPSIEPVQDTYSPPSPSGGADWSTGGGGYKNHPDDPDGSG</sequence>
<dbReference type="OrthoDB" id="2969510at2"/>
<accession>A0A1H0VPU7</accession>
<protein>
    <submittedName>
        <fullName evidence="3">Uncharacterized protein</fullName>
    </submittedName>
</protein>
<dbReference type="STRING" id="930152.SAMN05216565_107108"/>
<dbReference type="EMBL" id="FNJU01000007">
    <property type="protein sequence ID" value="SDP80106.1"/>
    <property type="molecule type" value="Genomic_DNA"/>
</dbReference>